<gene>
    <name evidence="1" type="ORF">BPAE_0010g00030</name>
</gene>
<accession>A0A4Z1G2U4</accession>
<comment type="caution">
    <text evidence="1">The sequence shown here is derived from an EMBL/GenBank/DDBJ whole genome shotgun (WGS) entry which is preliminary data.</text>
</comment>
<organism evidence="1 2">
    <name type="scientific">Botrytis paeoniae</name>
    <dbReference type="NCBI Taxonomy" id="278948"/>
    <lineage>
        <taxon>Eukaryota</taxon>
        <taxon>Fungi</taxon>
        <taxon>Dikarya</taxon>
        <taxon>Ascomycota</taxon>
        <taxon>Pezizomycotina</taxon>
        <taxon>Leotiomycetes</taxon>
        <taxon>Helotiales</taxon>
        <taxon>Sclerotiniaceae</taxon>
        <taxon>Botrytis</taxon>
    </lineage>
</organism>
<dbReference type="EMBL" id="PQXI01000010">
    <property type="protein sequence ID" value="TGO29820.1"/>
    <property type="molecule type" value="Genomic_DNA"/>
</dbReference>
<keyword evidence="2" id="KW-1185">Reference proteome</keyword>
<protein>
    <submittedName>
        <fullName evidence="1">Uncharacterized protein</fullName>
    </submittedName>
</protein>
<evidence type="ECO:0000313" key="2">
    <source>
        <dbReference type="Proteomes" id="UP000297910"/>
    </source>
</evidence>
<dbReference type="AlphaFoldDB" id="A0A4Z1G2U4"/>
<name>A0A4Z1G2U4_9HELO</name>
<proteinExistence type="predicted"/>
<reference evidence="1 2" key="1">
    <citation type="submission" date="2017-12" db="EMBL/GenBank/DDBJ databases">
        <title>Comparative genomics of Botrytis spp.</title>
        <authorList>
            <person name="Valero-Jimenez C.A."/>
            <person name="Tapia P."/>
            <person name="Veloso J."/>
            <person name="Silva-Moreno E."/>
            <person name="Staats M."/>
            <person name="Valdes J.H."/>
            <person name="Van Kan J.A.L."/>
        </authorList>
    </citation>
    <scope>NUCLEOTIDE SEQUENCE [LARGE SCALE GENOMIC DNA]</scope>
    <source>
        <strain evidence="1 2">Bp0003</strain>
    </source>
</reference>
<dbReference type="Proteomes" id="UP000297910">
    <property type="component" value="Unassembled WGS sequence"/>
</dbReference>
<sequence>MNRVQSNVKNLEKELTRGKDQLICTCRSSSQSLNLHPNRPAPSLPKPEVLHRWLKHFLIPPGSAKELPSQPHPQLLDCGVVTSVFAFLVLDKDVNIRVGFQEVLQLDEEGEKWDEDPSMRLGELVD</sequence>
<evidence type="ECO:0000313" key="1">
    <source>
        <dbReference type="EMBL" id="TGO29820.1"/>
    </source>
</evidence>